<feature type="region of interest" description="Disordered" evidence="1">
    <location>
        <begin position="22"/>
        <end position="77"/>
    </location>
</feature>
<evidence type="ECO:0000313" key="4">
    <source>
        <dbReference type="Proteomes" id="UP000235388"/>
    </source>
</evidence>
<organism evidence="2 4">
    <name type="scientific">Puccinia coronata f. sp. avenae</name>
    <dbReference type="NCBI Taxonomy" id="200324"/>
    <lineage>
        <taxon>Eukaryota</taxon>
        <taxon>Fungi</taxon>
        <taxon>Dikarya</taxon>
        <taxon>Basidiomycota</taxon>
        <taxon>Pucciniomycotina</taxon>
        <taxon>Pucciniomycetes</taxon>
        <taxon>Pucciniales</taxon>
        <taxon>Pucciniaceae</taxon>
        <taxon>Puccinia</taxon>
    </lineage>
</organism>
<comment type="caution">
    <text evidence="2">The sequence shown here is derived from an EMBL/GenBank/DDBJ whole genome shotgun (WGS) entry which is preliminary data.</text>
</comment>
<dbReference type="Proteomes" id="UP000235388">
    <property type="component" value="Unassembled WGS sequence"/>
</dbReference>
<evidence type="ECO:0000313" key="2">
    <source>
        <dbReference type="EMBL" id="PLW20245.1"/>
    </source>
</evidence>
<feature type="compositionally biased region" description="Basic and acidic residues" evidence="1">
    <location>
        <begin position="38"/>
        <end position="51"/>
    </location>
</feature>
<accession>A0A2N5T439</accession>
<reference evidence="2 4" key="1">
    <citation type="submission" date="2017-11" db="EMBL/GenBank/DDBJ databases">
        <title>De novo assembly and phasing of dikaryotic genomes from two isolates of Puccinia coronata f. sp. avenae, the causal agent of oat crown rust.</title>
        <authorList>
            <person name="Miller M.E."/>
            <person name="Zhang Y."/>
            <person name="Omidvar V."/>
            <person name="Sperschneider J."/>
            <person name="Schwessinger B."/>
            <person name="Raley C."/>
            <person name="Palmer J.M."/>
            <person name="Garnica D."/>
            <person name="Upadhyaya N."/>
            <person name="Rathjen J."/>
            <person name="Taylor J.M."/>
            <person name="Park R.F."/>
            <person name="Dodds P.N."/>
            <person name="Hirsch C.D."/>
            <person name="Kianian S.F."/>
            <person name="Figueroa M."/>
        </authorList>
    </citation>
    <scope>NUCLEOTIDE SEQUENCE [LARGE SCALE GENOMIC DNA]</scope>
    <source>
        <strain evidence="2">12NC29</strain>
    </source>
</reference>
<evidence type="ECO:0000256" key="1">
    <source>
        <dbReference type="SAM" id="MobiDB-lite"/>
    </source>
</evidence>
<proteinExistence type="predicted"/>
<dbReference type="AlphaFoldDB" id="A0A2N5T439"/>
<sequence>MLEKERSKGWIMSTDLEAEIASSALPNPDGCSVPSRIGTRDQRLPPLERGKAVRTSGFKAAERNGVNGWEGSKDQNS</sequence>
<gene>
    <name evidence="3" type="ORF">PCANC_00579</name>
    <name evidence="2" type="ORF">PCANC_07427</name>
</gene>
<protein>
    <submittedName>
        <fullName evidence="2">Uncharacterized protein</fullName>
    </submittedName>
</protein>
<dbReference type="EMBL" id="PGCJ01000003">
    <property type="protein sequence ID" value="PLW58327.1"/>
    <property type="molecule type" value="Genomic_DNA"/>
</dbReference>
<evidence type="ECO:0000313" key="3">
    <source>
        <dbReference type="EMBL" id="PLW58327.1"/>
    </source>
</evidence>
<keyword evidence="4" id="KW-1185">Reference proteome</keyword>
<name>A0A2N5T439_9BASI</name>
<dbReference type="EMBL" id="PGCJ01000800">
    <property type="protein sequence ID" value="PLW20245.1"/>
    <property type="molecule type" value="Genomic_DNA"/>
</dbReference>